<reference evidence="3" key="1">
    <citation type="submission" date="2022-02" db="EMBL/GenBank/DDBJ databases">
        <title>Paenibacillus sp. MBLB1832 Whole Genome Shotgun Sequencing.</title>
        <authorList>
            <person name="Hwang C.Y."/>
            <person name="Cho E.-S."/>
            <person name="Seo M.-J."/>
        </authorList>
    </citation>
    <scope>NUCLEOTIDE SEQUENCE</scope>
    <source>
        <strain evidence="3">MBLB1832</strain>
    </source>
</reference>
<organism evidence="3 4">
    <name type="scientific">Paenibacillus roseopurpureus</name>
    <dbReference type="NCBI Taxonomy" id="2918901"/>
    <lineage>
        <taxon>Bacteria</taxon>
        <taxon>Bacillati</taxon>
        <taxon>Bacillota</taxon>
        <taxon>Bacilli</taxon>
        <taxon>Bacillales</taxon>
        <taxon>Paenibacillaceae</taxon>
        <taxon>Paenibacillus</taxon>
    </lineage>
</organism>
<keyword evidence="2" id="KW-1133">Transmembrane helix</keyword>
<evidence type="ECO:0000313" key="4">
    <source>
        <dbReference type="Proteomes" id="UP001304650"/>
    </source>
</evidence>
<keyword evidence="4" id="KW-1185">Reference proteome</keyword>
<protein>
    <submittedName>
        <fullName evidence="3">Uncharacterized protein</fullName>
    </submittedName>
</protein>
<proteinExistence type="predicted"/>
<dbReference type="KEGG" id="proo:MJB10_19195"/>
<gene>
    <name evidence="3" type="ORF">MJB10_19195</name>
</gene>
<evidence type="ECO:0000256" key="2">
    <source>
        <dbReference type="SAM" id="Phobius"/>
    </source>
</evidence>
<keyword evidence="2" id="KW-0812">Transmembrane</keyword>
<feature type="region of interest" description="Disordered" evidence="1">
    <location>
        <begin position="38"/>
        <end position="61"/>
    </location>
</feature>
<accession>A0AA96RJJ1</accession>
<dbReference type="EMBL" id="CP130319">
    <property type="protein sequence ID" value="WNR43221.1"/>
    <property type="molecule type" value="Genomic_DNA"/>
</dbReference>
<feature type="transmembrane region" description="Helical" evidence="2">
    <location>
        <begin position="7"/>
        <end position="24"/>
    </location>
</feature>
<keyword evidence="2" id="KW-0472">Membrane</keyword>
<sequence>MKLNWRKIILIIVCAECLFIYWHTLGTMTLKKQQTTPIVSPSQSKVPLTQLQPATPSRSSS</sequence>
<dbReference type="RefSeq" id="WP_314797308.1">
    <property type="nucleotide sequence ID" value="NZ_CP130319.1"/>
</dbReference>
<evidence type="ECO:0000256" key="1">
    <source>
        <dbReference type="SAM" id="MobiDB-lite"/>
    </source>
</evidence>
<evidence type="ECO:0000313" key="3">
    <source>
        <dbReference type="EMBL" id="WNR43221.1"/>
    </source>
</evidence>
<dbReference type="Proteomes" id="UP001304650">
    <property type="component" value="Chromosome"/>
</dbReference>
<dbReference type="AlphaFoldDB" id="A0AA96RJJ1"/>
<name>A0AA96RJJ1_9BACL</name>